<dbReference type="RefSeq" id="WP_055072964.1">
    <property type="nucleotide sequence ID" value="NZ_CYXY01000011.1"/>
</dbReference>
<feature type="domain" description="ATPase AAA-type core" evidence="1">
    <location>
        <begin position="78"/>
        <end position="190"/>
    </location>
</feature>
<evidence type="ECO:0000259" key="1">
    <source>
        <dbReference type="Pfam" id="PF00004"/>
    </source>
</evidence>
<dbReference type="InterPro" id="IPR027417">
    <property type="entry name" value="P-loop_NTPase"/>
</dbReference>
<gene>
    <name evidence="2" type="ORF">ERS852571_01952</name>
</gene>
<dbReference type="EMBL" id="CYXY01000011">
    <property type="protein sequence ID" value="CUN00977.1"/>
    <property type="molecule type" value="Genomic_DNA"/>
</dbReference>
<name>A0A173TG34_ANAHA</name>
<dbReference type="SUPFAM" id="SSF52540">
    <property type="entry name" value="P-loop containing nucleoside triphosphate hydrolases"/>
    <property type="match status" value="1"/>
</dbReference>
<dbReference type="Pfam" id="PF00004">
    <property type="entry name" value="AAA"/>
    <property type="match status" value="1"/>
</dbReference>
<dbReference type="Gene3D" id="3.40.50.300">
    <property type="entry name" value="P-loop containing nucleotide triphosphate hydrolases"/>
    <property type="match status" value="1"/>
</dbReference>
<organism evidence="2 3">
    <name type="scientific">Anaerostipes hadrus</name>
    <dbReference type="NCBI Taxonomy" id="649756"/>
    <lineage>
        <taxon>Bacteria</taxon>
        <taxon>Bacillati</taxon>
        <taxon>Bacillota</taxon>
        <taxon>Clostridia</taxon>
        <taxon>Lachnospirales</taxon>
        <taxon>Lachnospiraceae</taxon>
        <taxon>Anaerostipes</taxon>
    </lineage>
</organism>
<reference evidence="2 3" key="1">
    <citation type="submission" date="2015-09" db="EMBL/GenBank/DDBJ databases">
        <authorList>
            <consortium name="Pathogen Informatics"/>
        </authorList>
    </citation>
    <scope>NUCLEOTIDE SEQUENCE [LARGE SCALE GENOMIC DNA]</scope>
    <source>
        <strain evidence="2 3">2789STDY5834959</strain>
    </source>
</reference>
<sequence>MHIVESGKRYRIFNNAITTYDQLPPKTYRVDYDPDTRTFSLLEAHDFEIPETKIYGQHLDKVKKVLNAMDKMNRNLGVILSGDKGIGKSLFSKCLGLKARKKGIPVILVNEYNEGIANFLEEIEQTVMILFDEYDKTFNDKKYNCQAEMLSLFDGVSAGKKLFVITCNEIQSLSQYLINRPGRFHYHFRFLYPTADEIRAYMEDKLDKQYYDEIENVIAFSVRMNLNYDCLRSIAFELNTGSKFQEAINDLNIIRIDEYKEIKIVVEFENQATLTGEIGEDQLYDKTFTGMSVYLPDNIRPSSCIGVRVGDLPMDFSDNYIDNDKRMLMFHITNPEPEYDRDYTHEVPDEEKIEQDKKITDILDKLYIGQKIKRIYVAQSDQKDKFRFF</sequence>
<dbReference type="Proteomes" id="UP000095553">
    <property type="component" value="Unassembled WGS sequence"/>
</dbReference>
<protein>
    <submittedName>
        <fullName evidence="2">ATPase family associated with various cellular activities (AAA)</fullName>
    </submittedName>
</protein>
<evidence type="ECO:0000313" key="3">
    <source>
        <dbReference type="Proteomes" id="UP000095553"/>
    </source>
</evidence>
<accession>A0A173TG34</accession>
<dbReference type="InterPro" id="IPR003959">
    <property type="entry name" value="ATPase_AAA_core"/>
</dbReference>
<proteinExistence type="predicted"/>
<dbReference type="AlphaFoldDB" id="A0A173TG34"/>
<evidence type="ECO:0000313" key="2">
    <source>
        <dbReference type="EMBL" id="CUN00977.1"/>
    </source>
</evidence>